<dbReference type="SMART" id="SM00360">
    <property type="entry name" value="RRM"/>
    <property type="match status" value="1"/>
</dbReference>
<dbReference type="CTD" id="105215117"/>
<dbReference type="Gene3D" id="1.20.1280.50">
    <property type="match status" value="1"/>
</dbReference>
<evidence type="ECO:0000256" key="2">
    <source>
        <dbReference type="ARBA" id="ARBA00022884"/>
    </source>
</evidence>
<dbReference type="SUPFAM" id="SSF52047">
    <property type="entry name" value="RNI-like"/>
    <property type="match status" value="1"/>
</dbReference>
<dbReference type="GO" id="GO:0031146">
    <property type="term" value="P:SCF-dependent proteasomal ubiquitin-dependent protein catabolic process"/>
    <property type="evidence" value="ECO:0007669"/>
    <property type="project" value="TreeGrafter"/>
</dbReference>
<dbReference type="CDD" id="cd00590">
    <property type="entry name" value="RRM_SF"/>
    <property type="match status" value="1"/>
</dbReference>
<proteinExistence type="predicted"/>
<dbReference type="SMART" id="SM00367">
    <property type="entry name" value="LRR_CC"/>
    <property type="match status" value="5"/>
</dbReference>
<feature type="region of interest" description="Disordered" evidence="4">
    <location>
        <begin position="110"/>
        <end position="146"/>
    </location>
</feature>
<keyword evidence="2 3" id="KW-0694">RNA-binding</keyword>
<dbReference type="GO" id="GO:0019005">
    <property type="term" value="C:SCF ubiquitin ligase complex"/>
    <property type="evidence" value="ECO:0007669"/>
    <property type="project" value="TreeGrafter"/>
</dbReference>
<sequence length="642" mass="74185">MSFLDILQSQDVDNQNFYIKENNAYTEDNVLVYNIFVYSIPKQLTEDDVRRYFSKFGNVLDVKLVADKRRSRRAAPKVGFVNFAASESACSALRKNNHRLQGVRIGVKPGDSWNQPNAEKACGSRENDNNVATTSKQTKKHVQQSTTKDAIATNSTHMLALNDDCLESIFGFLDLKAQVRFARVCQRFQDIFQIYCKREFKNFELHKMCNMTLWEMRDFLRFAGDNITSITGKVPYKNRERIMDFIRTFCVKLKCIKLDNSKTRNECLKKLLRGIPQLQELTLRDCALTDNSIQTMTHLKHLETLELAENYELTGKFISKLVQLKVLNFYGCSNIQTFHLVDICKTLPNLKSLDIRRCERIAPTLFDIMVKHCKELEILKMSCPEFPYERVAFLPSLKQLELLYYSWCSASQKRLLAELVTHKADQLEVLKIVAKNTLCTEHIELISQLRQLKVLFASNNPSVNDDSLVMLCKLQQLEELTIKGCSNITNQSVIKLVKSCQSLRHLNIQFCKKITIEFLLETIRFLKTTEKRKKPLVLVVYGTLIDHYGVSACDEYKEAEAQSLIKVIFHASNVDLGLDDGVDIYDIWDGEQWNDDDDGPTEDDDEDIYFPESDMDDDDIDFAYDIFGRIYPHGHDINDVIW</sequence>
<dbReference type="InterPro" id="IPR001810">
    <property type="entry name" value="F-box_dom"/>
</dbReference>
<keyword evidence="1" id="KW-0833">Ubl conjugation pathway</keyword>
<evidence type="ECO:0000256" key="1">
    <source>
        <dbReference type="ARBA" id="ARBA00022786"/>
    </source>
</evidence>
<dbReference type="InterPro" id="IPR035979">
    <property type="entry name" value="RBD_domain_sf"/>
</dbReference>
<evidence type="ECO:0000313" key="7">
    <source>
        <dbReference type="EMBL" id="JAD09636.1"/>
    </source>
</evidence>
<dbReference type="InterPro" id="IPR012677">
    <property type="entry name" value="Nucleotide-bd_a/b_plait_sf"/>
</dbReference>
<protein>
    <submittedName>
        <fullName evidence="7">Putative RNA-binding protein EEED8.10</fullName>
    </submittedName>
</protein>
<dbReference type="PANTHER" id="PTHR13318:SF95">
    <property type="entry name" value="F-BOX PROTEIN YLR352W"/>
    <property type="match status" value="1"/>
</dbReference>
<dbReference type="GO" id="GO:0003723">
    <property type="term" value="F:RNA binding"/>
    <property type="evidence" value="ECO:0007669"/>
    <property type="project" value="UniProtKB-UniRule"/>
</dbReference>
<dbReference type="SUPFAM" id="SSF81383">
    <property type="entry name" value="F-box domain"/>
    <property type="match status" value="1"/>
</dbReference>
<organism evidence="7">
    <name type="scientific">Zeugodacus cucurbitae</name>
    <name type="common">Melon fruit fly</name>
    <name type="synonym">Bactrocera cucurbitae</name>
    <dbReference type="NCBI Taxonomy" id="28588"/>
    <lineage>
        <taxon>Eukaryota</taxon>
        <taxon>Metazoa</taxon>
        <taxon>Ecdysozoa</taxon>
        <taxon>Arthropoda</taxon>
        <taxon>Hexapoda</taxon>
        <taxon>Insecta</taxon>
        <taxon>Pterygota</taxon>
        <taxon>Neoptera</taxon>
        <taxon>Endopterygota</taxon>
        <taxon>Diptera</taxon>
        <taxon>Brachycera</taxon>
        <taxon>Muscomorpha</taxon>
        <taxon>Tephritoidea</taxon>
        <taxon>Tephritidae</taxon>
        <taxon>Zeugodacus</taxon>
        <taxon>Zeugodacus</taxon>
    </lineage>
</organism>
<dbReference type="Gene3D" id="3.80.10.10">
    <property type="entry name" value="Ribonuclease Inhibitor"/>
    <property type="match status" value="2"/>
</dbReference>
<dbReference type="InterPro" id="IPR000504">
    <property type="entry name" value="RRM_dom"/>
</dbReference>
<dbReference type="CDD" id="cd09917">
    <property type="entry name" value="F-box_SF"/>
    <property type="match status" value="1"/>
</dbReference>
<accession>A0A0A1XFC3</accession>
<evidence type="ECO:0000259" key="5">
    <source>
        <dbReference type="PROSITE" id="PS50102"/>
    </source>
</evidence>
<dbReference type="PROSITE" id="PS50102">
    <property type="entry name" value="RRM"/>
    <property type="match status" value="1"/>
</dbReference>
<dbReference type="AlphaFoldDB" id="A0A0A1XFC3"/>
<dbReference type="Pfam" id="PF00076">
    <property type="entry name" value="RRM_1"/>
    <property type="match status" value="1"/>
</dbReference>
<reference evidence="7" key="1">
    <citation type="submission" date="2014-11" db="EMBL/GenBank/DDBJ databases">
        <authorList>
            <person name="Geib S."/>
        </authorList>
    </citation>
    <scope>NUCLEOTIDE SEQUENCE</scope>
</reference>
<dbReference type="SUPFAM" id="SSF54928">
    <property type="entry name" value="RNA-binding domain, RBD"/>
    <property type="match status" value="1"/>
</dbReference>
<dbReference type="InterPro" id="IPR006553">
    <property type="entry name" value="Leu-rich_rpt_Cys-con_subtyp"/>
</dbReference>
<evidence type="ECO:0000256" key="4">
    <source>
        <dbReference type="SAM" id="MobiDB-lite"/>
    </source>
</evidence>
<dbReference type="Pfam" id="PF00646">
    <property type="entry name" value="F-box"/>
    <property type="match status" value="1"/>
</dbReference>
<dbReference type="PANTHER" id="PTHR13318">
    <property type="entry name" value="PARTNER OF PAIRED, ISOFORM B-RELATED"/>
    <property type="match status" value="1"/>
</dbReference>
<name>A0A0A1XFC3_ZEUCU</name>
<dbReference type="Gene3D" id="3.30.70.330">
    <property type="match status" value="1"/>
</dbReference>
<feature type="domain" description="RRM" evidence="5">
    <location>
        <begin position="33"/>
        <end position="112"/>
    </location>
</feature>
<reference evidence="7" key="2">
    <citation type="journal article" date="2015" name="Gigascience">
        <title>Reconstructing a comprehensive transcriptome assembly of a white-pupal translocated strain of the pest fruit fly Bactrocera cucurbitae.</title>
        <authorList>
            <person name="Sim S.B."/>
            <person name="Calla B."/>
            <person name="Hall B."/>
            <person name="DeRego T."/>
            <person name="Geib S.M."/>
        </authorList>
    </citation>
    <scope>NUCLEOTIDE SEQUENCE</scope>
</reference>
<dbReference type="EMBL" id="GBXI01010667">
    <property type="protein sequence ID" value="JAD03625.1"/>
    <property type="molecule type" value="Transcribed_RNA"/>
</dbReference>
<gene>
    <name evidence="7" type="primary">EEED8.10_2</name>
    <name evidence="6" type="synonym">EEED8.10_1</name>
    <name evidence="6" type="ORF">g.7259</name>
    <name evidence="7" type="ORF">g.7264</name>
</gene>
<dbReference type="GeneID" id="105215117"/>
<dbReference type="OrthoDB" id="6492012at2759"/>
<dbReference type="InterPro" id="IPR036047">
    <property type="entry name" value="F-box-like_dom_sf"/>
</dbReference>
<evidence type="ECO:0000313" key="6">
    <source>
        <dbReference type="EMBL" id="JAD03625.1"/>
    </source>
</evidence>
<dbReference type="InterPro" id="IPR032675">
    <property type="entry name" value="LRR_dom_sf"/>
</dbReference>
<dbReference type="EMBL" id="GBXI01004656">
    <property type="protein sequence ID" value="JAD09636.1"/>
    <property type="molecule type" value="Transcribed_RNA"/>
</dbReference>
<evidence type="ECO:0000256" key="3">
    <source>
        <dbReference type="PROSITE-ProRule" id="PRU00176"/>
    </source>
</evidence>